<comment type="caution">
    <text evidence="1">The sequence shown here is derived from an EMBL/GenBank/DDBJ whole genome shotgun (WGS) entry which is preliminary data.</text>
</comment>
<accession>A0A821JH30</accession>
<evidence type="ECO:0000313" key="1">
    <source>
        <dbReference type="EMBL" id="CAF4717957.1"/>
    </source>
</evidence>
<sequence length="25" mass="2844">DLRKIEKDINSQLADLDLSKGINMN</sequence>
<name>A0A821JH30_9BILA</name>
<dbReference type="Proteomes" id="UP000663866">
    <property type="component" value="Unassembled WGS sequence"/>
</dbReference>
<dbReference type="EMBL" id="CAJOBG010104878">
    <property type="protein sequence ID" value="CAF4717957.1"/>
    <property type="molecule type" value="Genomic_DNA"/>
</dbReference>
<feature type="non-terminal residue" evidence="1">
    <location>
        <position position="1"/>
    </location>
</feature>
<gene>
    <name evidence="1" type="ORF">OVN521_LOCUS48980</name>
</gene>
<organism evidence="1 2">
    <name type="scientific">Rotaria magnacalcarata</name>
    <dbReference type="NCBI Taxonomy" id="392030"/>
    <lineage>
        <taxon>Eukaryota</taxon>
        <taxon>Metazoa</taxon>
        <taxon>Spiralia</taxon>
        <taxon>Gnathifera</taxon>
        <taxon>Rotifera</taxon>
        <taxon>Eurotatoria</taxon>
        <taxon>Bdelloidea</taxon>
        <taxon>Philodinida</taxon>
        <taxon>Philodinidae</taxon>
        <taxon>Rotaria</taxon>
    </lineage>
</organism>
<keyword evidence="2" id="KW-1185">Reference proteome</keyword>
<proteinExistence type="predicted"/>
<protein>
    <submittedName>
        <fullName evidence="1">Uncharacterized protein</fullName>
    </submittedName>
</protein>
<reference evidence="1" key="1">
    <citation type="submission" date="2021-02" db="EMBL/GenBank/DDBJ databases">
        <authorList>
            <person name="Nowell W R."/>
        </authorList>
    </citation>
    <scope>NUCLEOTIDE SEQUENCE</scope>
</reference>
<evidence type="ECO:0000313" key="2">
    <source>
        <dbReference type="Proteomes" id="UP000663866"/>
    </source>
</evidence>
<dbReference type="AlphaFoldDB" id="A0A821JH30"/>